<name>A0ABW4MAY9_9SPHN</name>
<protein>
    <submittedName>
        <fullName evidence="1">DNA polymerase III subunit delta</fullName>
    </submittedName>
</protein>
<dbReference type="InterPro" id="IPR050238">
    <property type="entry name" value="DNA_Rep/Repair_Clamp_Loader"/>
</dbReference>
<gene>
    <name evidence="1" type="ORF">ACFSAG_05165</name>
</gene>
<keyword evidence="2" id="KW-1185">Reference proteome</keyword>
<sequence length="318" mass="34744">MSQVFGHDAHFQAIAKGLASGRLHHGWILAGPRGVGKASFAKEAARMLVDLDNRYSSMVDHQTHPDIIWVQRLPKEAPKDGEVADPDAELKRSITIDQIREVQHSLTTRPSMGPRRAVIIDAADDLERGGANALLKSLEEPPVGTYFILISHASDRLLPTIRSRCQLLRFEALSDDDMRKALMRALPDASQSEVDVLVQSGRGLPGQALSLAGMDFRTIEGIADDILRTGDPTNKLRHELAESLSVKSAQPSYEAFLRFVPVKIASVGREMASDTVITAVDAFHEADRLASRAIGLTLDKQAVLLQMGNLLASLHKRG</sequence>
<dbReference type="Gene3D" id="3.40.50.300">
    <property type="entry name" value="P-loop containing nucleotide triphosphate hydrolases"/>
    <property type="match status" value="1"/>
</dbReference>
<comment type="caution">
    <text evidence="1">The sequence shown here is derived from an EMBL/GenBank/DDBJ whole genome shotgun (WGS) entry which is preliminary data.</text>
</comment>
<organism evidence="1 2">
    <name type="scientific">Sphingorhabdus buctiana</name>
    <dbReference type="NCBI Taxonomy" id="1508805"/>
    <lineage>
        <taxon>Bacteria</taxon>
        <taxon>Pseudomonadati</taxon>
        <taxon>Pseudomonadota</taxon>
        <taxon>Alphaproteobacteria</taxon>
        <taxon>Sphingomonadales</taxon>
        <taxon>Sphingomonadaceae</taxon>
        <taxon>Sphingorhabdus</taxon>
    </lineage>
</organism>
<reference evidence="2" key="1">
    <citation type="journal article" date="2019" name="Int. J. Syst. Evol. Microbiol.">
        <title>The Global Catalogue of Microorganisms (GCM) 10K type strain sequencing project: providing services to taxonomists for standard genome sequencing and annotation.</title>
        <authorList>
            <consortium name="The Broad Institute Genomics Platform"/>
            <consortium name="The Broad Institute Genome Sequencing Center for Infectious Disease"/>
            <person name="Wu L."/>
            <person name="Ma J."/>
        </authorList>
    </citation>
    <scope>NUCLEOTIDE SEQUENCE [LARGE SCALE GENOMIC DNA]</scope>
    <source>
        <strain evidence="2">CGMCC 1.12449</strain>
    </source>
</reference>
<dbReference type="PANTHER" id="PTHR11669:SF8">
    <property type="entry name" value="DNA POLYMERASE III SUBUNIT DELTA"/>
    <property type="match status" value="1"/>
</dbReference>
<dbReference type="SUPFAM" id="SSF52540">
    <property type="entry name" value="P-loop containing nucleoside triphosphate hydrolases"/>
    <property type="match status" value="1"/>
</dbReference>
<accession>A0ABW4MAY9</accession>
<dbReference type="RefSeq" id="WP_381512091.1">
    <property type="nucleotide sequence ID" value="NZ_JBHUEL010000004.1"/>
</dbReference>
<dbReference type="Pfam" id="PF13177">
    <property type="entry name" value="DNA_pol3_delta2"/>
    <property type="match status" value="1"/>
</dbReference>
<evidence type="ECO:0000313" key="1">
    <source>
        <dbReference type="EMBL" id="MFD1766229.1"/>
    </source>
</evidence>
<dbReference type="InterPro" id="IPR027417">
    <property type="entry name" value="P-loop_NTPase"/>
</dbReference>
<dbReference type="Proteomes" id="UP001597215">
    <property type="component" value="Unassembled WGS sequence"/>
</dbReference>
<dbReference type="EMBL" id="JBHUEL010000004">
    <property type="protein sequence ID" value="MFD1766229.1"/>
    <property type="molecule type" value="Genomic_DNA"/>
</dbReference>
<evidence type="ECO:0000313" key="2">
    <source>
        <dbReference type="Proteomes" id="UP001597215"/>
    </source>
</evidence>
<dbReference type="PANTHER" id="PTHR11669">
    <property type="entry name" value="REPLICATION FACTOR C / DNA POLYMERASE III GAMMA-TAU SUBUNIT"/>
    <property type="match status" value="1"/>
</dbReference>
<proteinExistence type="predicted"/>